<dbReference type="PROSITE" id="PS00143">
    <property type="entry name" value="INSULINASE"/>
    <property type="match status" value="1"/>
</dbReference>
<organism evidence="4">
    <name type="scientific">marine metagenome</name>
    <dbReference type="NCBI Taxonomy" id="408172"/>
    <lineage>
        <taxon>unclassified sequences</taxon>
        <taxon>metagenomes</taxon>
        <taxon>ecological metagenomes</taxon>
    </lineage>
</organism>
<reference evidence="4" key="1">
    <citation type="submission" date="2018-05" db="EMBL/GenBank/DDBJ databases">
        <authorList>
            <person name="Lanie J.A."/>
            <person name="Ng W.-L."/>
            <person name="Kazmierczak K.M."/>
            <person name="Andrzejewski T.M."/>
            <person name="Davidsen T.M."/>
            <person name="Wayne K.J."/>
            <person name="Tettelin H."/>
            <person name="Glass J.I."/>
            <person name="Rusch D."/>
            <person name="Podicherti R."/>
            <person name="Tsui H.-C.T."/>
            <person name="Winkler M.E."/>
        </authorList>
    </citation>
    <scope>NUCLEOTIDE SEQUENCE</scope>
</reference>
<dbReference type="PANTHER" id="PTHR11851">
    <property type="entry name" value="METALLOPROTEASE"/>
    <property type="match status" value="1"/>
</dbReference>
<proteinExistence type="inferred from homology"/>
<evidence type="ECO:0000259" key="2">
    <source>
        <dbReference type="Pfam" id="PF00675"/>
    </source>
</evidence>
<dbReference type="SUPFAM" id="SSF63411">
    <property type="entry name" value="LuxS/MPP-like metallohydrolase"/>
    <property type="match status" value="1"/>
</dbReference>
<feature type="domain" description="Peptidase M16 N-terminal" evidence="2">
    <location>
        <begin position="23"/>
        <end position="170"/>
    </location>
</feature>
<dbReference type="InterPro" id="IPR050361">
    <property type="entry name" value="MPP/UQCRC_Complex"/>
</dbReference>
<dbReference type="Pfam" id="PF00675">
    <property type="entry name" value="Peptidase_M16"/>
    <property type="match status" value="1"/>
</dbReference>
<dbReference type="AlphaFoldDB" id="A0A382UIK4"/>
<dbReference type="GO" id="GO:0004222">
    <property type="term" value="F:metalloendopeptidase activity"/>
    <property type="evidence" value="ECO:0007669"/>
    <property type="project" value="InterPro"/>
</dbReference>
<dbReference type="PANTHER" id="PTHR11851:SF49">
    <property type="entry name" value="MITOCHONDRIAL-PROCESSING PEPTIDASE SUBUNIT ALPHA"/>
    <property type="match status" value="1"/>
</dbReference>
<dbReference type="InterPro" id="IPR007863">
    <property type="entry name" value="Peptidase_M16_C"/>
</dbReference>
<gene>
    <name evidence="4" type="ORF">METZ01_LOCUS386968</name>
</gene>
<feature type="domain" description="Peptidase M16 C-terminal" evidence="3">
    <location>
        <begin position="176"/>
        <end position="258"/>
    </location>
</feature>
<dbReference type="EMBL" id="UINC01144540">
    <property type="protein sequence ID" value="SVD34114.1"/>
    <property type="molecule type" value="Genomic_DNA"/>
</dbReference>
<dbReference type="Gene3D" id="3.30.830.10">
    <property type="entry name" value="Metalloenzyme, LuxS/M16 peptidase-like"/>
    <property type="match status" value="1"/>
</dbReference>
<evidence type="ECO:0008006" key="5">
    <source>
        <dbReference type="Google" id="ProtNLM"/>
    </source>
</evidence>
<protein>
    <recommendedName>
        <fullName evidence="5">Peptidase M16 N-terminal domain-containing protein</fullName>
    </recommendedName>
</protein>
<dbReference type="InterPro" id="IPR011249">
    <property type="entry name" value="Metalloenz_LuxS/M16"/>
</dbReference>
<evidence type="ECO:0000313" key="4">
    <source>
        <dbReference type="EMBL" id="SVD34114.1"/>
    </source>
</evidence>
<evidence type="ECO:0000259" key="3">
    <source>
        <dbReference type="Pfam" id="PF05193"/>
    </source>
</evidence>
<name>A0A382UIK4_9ZZZZ</name>
<feature type="non-terminal residue" evidence="4">
    <location>
        <position position="259"/>
    </location>
</feature>
<dbReference type="InterPro" id="IPR001431">
    <property type="entry name" value="Pept_M16_Zn_BS"/>
</dbReference>
<dbReference type="GO" id="GO:0046872">
    <property type="term" value="F:metal ion binding"/>
    <property type="evidence" value="ECO:0007669"/>
    <property type="project" value="InterPro"/>
</dbReference>
<dbReference type="GO" id="GO:0006508">
    <property type="term" value="P:proteolysis"/>
    <property type="evidence" value="ECO:0007669"/>
    <property type="project" value="InterPro"/>
</dbReference>
<dbReference type="Pfam" id="PF05193">
    <property type="entry name" value="Peptidase_M16_C"/>
    <property type="match status" value="1"/>
</dbReference>
<comment type="similarity">
    <text evidence="1">Belongs to the peptidase M16 family.</text>
</comment>
<dbReference type="InterPro" id="IPR011765">
    <property type="entry name" value="Pept_M16_N"/>
</dbReference>
<accession>A0A382UIK4</accession>
<evidence type="ECO:0000256" key="1">
    <source>
        <dbReference type="ARBA" id="ARBA00007261"/>
    </source>
</evidence>
<sequence length="259" mass="27950">MTNNNLLPVDAYELTQLSNGATVVSVTVPHTLAASYSILLQAGSRYEPEPMAGVSHFVEHMVFKGTEGWPSARSISQAIEGVGGSLNASTGRELVTYWARVPEPKFDEAVSVISSLVTKPIIDGEEVQKERGVILEEISMARDDPHARIGMISDEVTYPAHPLGRDIAGTPESLANIERADLVAYMDMHYVPSSVVVAVASNRAHEDVVAAVSTELGDWKLDAPIAEREKSIGMPQGQAVQLEKWNGEQANFVLTMPGI</sequence>